<keyword evidence="2" id="KW-1185">Reference proteome</keyword>
<protein>
    <submittedName>
        <fullName evidence="1">Uncharacterized protein</fullName>
    </submittedName>
</protein>
<proteinExistence type="predicted"/>
<dbReference type="RefSeq" id="WP_076821447.1">
    <property type="nucleotide sequence ID" value="NZ_MOMC01000084.1"/>
</dbReference>
<dbReference type="EMBL" id="MOMC01000084">
    <property type="protein sequence ID" value="ONH23538.1"/>
    <property type="molecule type" value="Genomic_DNA"/>
</dbReference>
<reference evidence="2" key="1">
    <citation type="submission" date="2016-10" db="EMBL/GenBank/DDBJ databases">
        <title>Frankia sp. NRRL B-16386 Genome sequencing.</title>
        <authorList>
            <person name="Ghodhbane-Gtari F."/>
            <person name="Swanson E."/>
            <person name="Gueddou A."/>
            <person name="Hezbri K."/>
            <person name="Ktari K."/>
            <person name="Nouioui I."/>
            <person name="Morris K."/>
            <person name="Simpson S."/>
            <person name="Abebe-Akele F."/>
            <person name="Thomas K."/>
            <person name="Gtari M."/>
            <person name="Tisa L.S."/>
        </authorList>
    </citation>
    <scope>NUCLEOTIDE SEQUENCE [LARGE SCALE GENOMIC DNA]</scope>
    <source>
        <strain evidence="2">NRRL B-16386</strain>
    </source>
</reference>
<evidence type="ECO:0000313" key="1">
    <source>
        <dbReference type="EMBL" id="ONH23538.1"/>
    </source>
</evidence>
<sequence length="61" mass="6875">MGLFYRGWSSFGPFKFSGDGAGVKQVRFTLGRVDWCLWAKDGWGRDSRIDLPGAVDYRNGN</sequence>
<comment type="caution">
    <text evidence="1">The sequence shown here is derived from an EMBL/GenBank/DDBJ whole genome shotgun (WGS) entry which is preliminary data.</text>
</comment>
<evidence type="ECO:0000313" key="2">
    <source>
        <dbReference type="Proteomes" id="UP000188929"/>
    </source>
</evidence>
<name>A0A1V2I196_9ACTN</name>
<gene>
    <name evidence="1" type="ORF">BL253_32605</name>
</gene>
<dbReference type="AlphaFoldDB" id="A0A1V2I196"/>
<dbReference type="Proteomes" id="UP000188929">
    <property type="component" value="Unassembled WGS sequence"/>
</dbReference>
<organism evidence="1 2">
    <name type="scientific">Pseudofrankia asymbiotica</name>
    <dbReference type="NCBI Taxonomy" id="1834516"/>
    <lineage>
        <taxon>Bacteria</taxon>
        <taxon>Bacillati</taxon>
        <taxon>Actinomycetota</taxon>
        <taxon>Actinomycetes</taxon>
        <taxon>Frankiales</taxon>
        <taxon>Frankiaceae</taxon>
        <taxon>Pseudofrankia</taxon>
    </lineage>
</organism>
<accession>A0A1V2I196</accession>
<dbReference type="OrthoDB" id="3214807at2"/>